<dbReference type="SUPFAM" id="SSF141371">
    <property type="entry name" value="PilZ domain-like"/>
    <property type="match status" value="1"/>
</dbReference>
<sequence length="80" mass="9169">MTEKRKISRHRTLKAARIVLKGGSSTMNCTVKNLSDAGAKLFGDNFLDIPDDFDLLMDGFEKRHCVVRWRKLKEIGIEFV</sequence>
<accession>A0A1Q8ZKX3</accession>
<evidence type="ECO:0000313" key="2">
    <source>
        <dbReference type="EMBL" id="OLP42379.1"/>
    </source>
</evidence>
<name>A0A1Q8ZKX3_9HYPH</name>
<proteinExistence type="predicted"/>
<dbReference type="Proteomes" id="UP000186894">
    <property type="component" value="Unassembled WGS sequence"/>
</dbReference>
<dbReference type="AlphaFoldDB" id="A0A1Q8ZKX3"/>
<dbReference type="Pfam" id="PF07238">
    <property type="entry name" value="PilZ"/>
    <property type="match status" value="1"/>
</dbReference>
<feature type="domain" description="PilZ" evidence="1">
    <location>
        <begin position="5"/>
        <end position="79"/>
    </location>
</feature>
<organism evidence="2 3">
    <name type="scientific">Rhizobium oryziradicis</name>
    <dbReference type="NCBI Taxonomy" id="1867956"/>
    <lineage>
        <taxon>Bacteria</taxon>
        <taxon>Pseudomonadati</taxon>
        <taxon>Pseudomonadota</taxon>
        <taxon>Alphaproteobacteria</taxon>
        <taxon>Hyphomicrobiales</taxon>
        <taxon>Rhizobiaceae</taxon>
        <taxon>Rhizobium/Agrobacterium group</taxon>
        <taxon>Rhizobium</taxon>
    </lineage>
</organism>
<evidence type="ECO:0000259" key="1">
    <source>
        <dbReference type="Pfam" id="PF07238"/>
    </source>
</evidence>
<gene>
    <name evidence="2" type="ORF">BJF95_13115</name>
</gene>
<dbReference type="OrthoDB" id="7210926at2"/>
<evidence type="ECO:0000313" key="3">
    <source>
        <dbReference type="Proteomes" id="UP000186894"/>
    </source>
</evidence>
<comment type="caution">
    <text evidence="2">The sequence shown here is derived from an EMBL/GenBank/DDBJ whole genome shotgun (WGS) entry which is preliminary data.</text>
</comment>
<dbReference type="InterPro" id="IPR009875">
    <property type="entry name" value="PilZ_domain"/>
</dbReference>
<keyword evidence="3" id="KW-1185">Reference proteome</keyword>
<dbReference type="EMBL" id="MKIM01000033">
    <property type="protein sequence ID" value="OLP42379.1"/>
    <property type="molecule type" value="Genomic_DNA"/>
</dbReference>
<dbReference type="GO" id="GO:0035438">
    <property type="term" value="F:cyclic-di-GMP binding"/>
    <property type="evidence" value="ECO:0007669"/>
    <property type="project" value="InterPro"/>
</dbReference>
<protein>
    <recommendedName>
        <fullName evidence="1">PilZ domain-containing protein</fullName>
    </recommendedName>
</protein>
<dbReference type="STRING" id="1867956.BJF95_13115"/>
<reference evidence="2 3" key="1">
    <citation type="submission" date="2016-09" db="EMBL/GenBank/DDBJ databases">
        <title>Rhizobium oryziradicis sp. nov., isolated from the root of rice.</title>
        <authorList>
            <person name="Zhao J."/>
            <person name="Zhang X."/>
        </authorList>
    </citation>
    <scope>NUCLEOTIDE SEQUENCE [LARGE SCALE GENOMIC DNA]</scope>
    <source>
        <strain evidence="2 3">N19</strain>
    </source>
</reference>